<dbReference type="PANTHER" id="PTHR36108:SF13">
    <property type="entry name" value="COLOSSIN-B-RELATED"/>
    <property type="match status" value="1"/>
</dbReference>
<gene>
    <name evidence="5" type="ORF">F6X95_13310</name>
</gene>
<reference evidence="5 6" key="1">
    <citation type="submission" date="2019-09" db="EMBL/GenBank/DDBJ databases">
        <title>Vancomyinc resistant enterococci isolated from farm animals in Switzerland.</title>
        <authorList>
            <person name="Stevens M.J.A."/>
            <person name="Stephan R."/>
            <person name="Morach M."/>
            <person name="Nuesch-Inderbinen M."/>
        </authorList>
    </citation>
    <scope>NUCLEOTIDE SEQUENCE [LARGE SCALE GENOMIC DNA]</scope>
    <source>
        <strain evidence="5 6">GH27</strain>
    </source>
</reference>
<dbReference type="SUPFAM" id="SSF49401">
    <property type="entry name" value="Bacterial adhesins"/>
    <property type="match status" value="1"/>
</dbReference>
<evidence type="ECO:0000256" key="2">
    <source>
        <dbReference type="ARBA" id="ARBA00022525"/>
    </source>
</evidence>
<feature type="domain" description="SpaA-like prealbumin fold" evidence="4">
    <location>
        <begin position="465"/>
        <end position="533"/>
    </location>
</feature>
<dbReference type="InterPro" id="IPR013783">
    <property type="entry name" value="Ig-like_fold"/>
</dbReference>
<dbReference type="Gene3D" id="2.60.40.740">
    <property type="match status" value="1"/>
</dbReference>
<dbReference type="PANTHER" id="PTHR36108">
    <property type="entry name" value="COLOSSIN-B-RELATED"/>
    <property type="match status" value="1"/>
</dbReference>
<protein>
    <recommendedName>
        <fullName evidence="4">SpaA-like prealbumin fold domain-containing protein</fullName>
    </recommendedName>
</protein>
<dbReference type="Pfam" id="PF17802">
    <property type="entry name" value="SpaA"/>
    <property type="match status" value="2"/>
</dbReference>
<evidence type="ECO:0000259" key="4">
    <source>
        <dbReference type="Pfam" id="PF17802"/>
    </source>
</evidence>
<keyword evidence="2" id="KW-0964">Secreted</keyword>
<evidence type="ECO:0000256" key="3">
    <source>
        <dbReference type="ARBA" id="ARBA00022729"/>
    </source>
</evidence>
<keyword evidence="3" id="KW-0732">Signal</keyword>
<dbReference type="Proteomes" id="UP000326078">
    <property type="component" value="Unassembled WGS sequence"/>
</dbReference>
<feature type="domain" description="SpaA-like prealbumin fold" evidence="4">
    <location>
        <begin position="373"/>
        <end position="449"/>
    </location>
</feature>
<evidence type="ECO:0000313" key="6">
    <source>
        <dbReference type="Proteomes" id="UP000326078"/>
    </source>
</evidence>
<dbReference type="EMBL" id="VYUT01000027">
    <property type="protein sequence ID" value="KAA9203636.1"/>
    <property type="molecule type" value="Genomic_DNA"/>
</dbReference>
<dbReference type="RefSeq" id="WP_123862967.1">
    <property type="nucleotide sequence ID" value="NZ_RKNR01000009.1"/>
</dbReference>
<accession>A0A5N0YPJ2</accession>
<dbReference type="Gene3D" id="2.60.40.10">
    <property type="entry name" value="Immunoglobulins"/>
    <property type="match status" value="2"/>
</dbReference>
<sequence>MTVCYDHTKISQEDAVGYTFTIKFVVPIINQGDENIPDSVEFPVDFYKGDKLVSSDKLSSSISRLNNNLPNLSKWSTRPKKIIDGNEVALMSLDKPKSNIYAITINYDQRSMKNVTLTDQTPEGTQLTDPDTYIPAVGDLTPYQHIRIAKVTERKEDGTPSAWKYVTNELKNKISVDGQGFTIDFGDLTASDSYVVMYGEKILGNPTPEEFGVKTNHAEILSNSSLVTSYDSYMALDNSSYNGISLNKKVKQSTLADTEGILEYTLTLKSSSGSIPAGTVINDTLPEYTTYTKTISKDNSRVSEPTYDSVARNISYTLLDTLDEGESLTIVFDVSYNNENAKSGDQIVNKASINYNGTNIYSNDAVTILDGSAYLTKLAAENKNPLAGAVFKVIDSNGKTVIENLVSDSNGKINTGLLAPGNYSFIETKAPENYQIDSSSIPFTVVSGQETPVILSATNSLASGGVVLTKTDDQTGEGLAGAVFELQDKDGTVVQSGLSTDENGKLAIDGLTPGNYQLVETKAPTGYDLDKKMKKKFITK</sequence>
<dbReference type="AlphaFoldDB" id="A0A5N0YPJ2"/>
<dbReference type="InterPro" id="IPR008966">
    <property type="entry name" value="Adhesion_dom_sf"/>
</dbReference>
<organism evidence="5 6">
    <name type="scientific">Enterococcus durans</name>
    <dbReference type="NCBI Taxonomy" id="53345"/>
    <lineage>
        <taxon>Bacteria</taxon>
        <taxon>Bacillati</taxon>
        <taxon>Bacillota</taxon>
        <taxon>Bacilli</taxon>
        <taxon>Lactobacillales</taxon>
        <taxon>Enterococcaceae</taxon>
        <taxon>Enterococcus</taxon>
    </lineage>
</organism>
<comment type="caution">
    <text evidence="5">The sequence shown here is derived from an EMBL/GenBank/DDBJ whole genome shotgun (WGS) entry which is preliminary data.</text>
</comment>
<dbReference type="SUPFAM" id="SSF49478">
    <property type="entry name" value="Cna protein B-type domain"/>
    <property type="match status" value="2"/>
</dbReference>
<name>A0A5N0YPJ2_9ENTE</name>
<evidence type="ECO:0000313" key="5">
    <source>
        <dbReference type="EMBL" id="KAA9203636.1"/>
    </source>
</evidence>
<comment type="similarity">
    <text evidence="1">Belongs to the serine-aspartate repeat-containing protein (SDr) family.</text>
</comment>
<evidence type="ECO:0000256" key="1">
    <source>
        <dbReference type="ARBA" id="ARBA00007257"/>
    </source>
</evidence>
<dbReference type="InterPro" id="IPR041033">
    <property type="entry name" value="SpaA_PFL_dom_1"/>
</dbReference>
<proteinExistence type="inferred from homology"/>